<reference evidence="2" key="1">
    <citation type="journal article" date="2014" name="Int. J. Syst. Evol. Microbiol.">
        <title>Complete genome of a new Firmicutes species belonging to the dominant human colonic microbiota ('Ruminococcus bicirculans') reveals two chromosomes and a selective capacity to utilize plant glucans.</title>
        <authorList>
            <consortium name="NISC Comparative Sequencing Program"/>
            <person name="Wegmann U."/>
            <person name="Louis P."/>
            <person name="Goesmann A."/>
            <person name="Henrissat B."/>
            <person name="Duncan S.H."/>
            <person name="Flint H.J."/>
        </authorList>
    </citation>
    <scope>NUCLEOTIDE SEQUENCE</scope>
    <source>
        <strain evidence="2">NBRC 110608</strain>
    </source>
</reference>
<reference evidence="2" key="2">
    <citation type="submission" date="2023-02" db="EMBL/GenBank/DDBJ databases">
        <authorList>
            <person name="Sun Q."/>
            <person name="Mori K."/>
        </authorList>
    </citation>
    <scope>NUCLEOTIDE SEQUENCE</scope>
    <source>
        <strain evidence="2">NBRC 110608</strain>
    </source>
</reference>
<dbReference type="EMBL" id="AP027735">
    <property type="protein sequence ID" value="BDZ59657.1"/>
    <property type="molecule type" value="Genomic_DNA"/>
</dbReference>
<protein>
    <recommendedName>
        <fullName evidence="1">DUF4333 domain-containing protein</fullName>
    </recommendedName>
</protein>
<dbReference type="Pfam" id="PF14230">
    <property type="entry name" value="DUF4333"/>
    <property type="match status" value="1"/>
</dbReference>
<accession>A0ABN6YVI7</accession>
<feature type="domain" description="DUF4333" evidence="1">
    <location>
        <begin position="12"/>
        <end position="89"/>
    </location>
</feature>
<dbReference type="PROSITE" id="PS51257">
    <property type="entry name" value="PROKAR_LIPOPROTEIN"/>
    <property type="match status" value="1"/>
</dbReference>
<gene>
    <name evidence="2" type="ORF">GCM10025872_33140</name>
</gene>
<organism evidence="2">
    <name type="scientific">Barrientosiimonas endolithica</name>
    <dbReference type="NCBI Taxonomy" id="1535208"/>
    <lineage>
        <taxon>Bacteria</taxon>
        <taxon>Bacillati</taxon>
        <taxon>Actinomycetota</taxon>
        <taxon>Actinomycetes</taxon>
        <taxon>Micrococcales</taxon>
        <taxon>Dermacoccaceae</taxon>
        <taxon>Barrientosiimonas</taxon>
    </lineage>
</organism>
<dbReference type="InterPro" id="IPR025637">
    <property type="entry name" value="DUF4333"/>
</dbReference>
<evidence type="ECO:0000259" key="1">
    <source>
        <dbReference type="Pfam" id="PF14230"/>
    </source>
</evidence>
<dbReference type="RefSeq" id="WP_289231571.1">
    <property type="nucleotide sequence ID" value="NZ_AP027735.1"/>
</dbReference>
<sequence>MTTKRRTFAAAVAALALTAGLTGCSKEVDNGKVEEQLTAALKRSAPDRDYGKADCNDDLKAEVGETADCEIEVDGANIKYKATVKSVEGDTVNFEFTPG</sequence>
<evidence type="ECO:0000313" key="2">
    <source>
        <dbReference type="EMBL" id="BDZ59657.1"/>
    </source>
</evidence>
<proteinExistence type="predicted"/>
<name>A0ABN6YVI7_9MICO</name>